<name>A0AAI9ELM0_ECOLX</name>
<proteinExistence type="predicted"/>
<protein>
    <submittedName>
        <fullName evidence="1">Uncharacterized protein</fullName>
    </submittedName>
</protein>
<dbReference type="EMBL" id="HG530657">
    <property type="protein sequence ID" value="CDI45015.1"/>
    <property type="molecule type" value="Genomic_DNA"/>
</dbReference>
<accession>A0AAI9ELM0</accession>
<evidence type="ECO:0000313" key="1">
    <source>
        <dbReference type="EMBL" id="CDI45015.1"/>
    </source>
</evidence>
<reference evidence="1" key="1">
    <citation type="journal article" date="2014" name="Genome Announc.">
        <title>Complete Genome Sequence of Phage-Like Plasmid pECOH89, Encoding CTX-M-15.</title>
        <authorList>
            <person name="Falgenhauer L."/>
            <person name="Yao Y."/>
            <person name="Fritzenwanker M."/>
            <person name="Schmiedel J."/>
            <person name="Imirzalioglu C."/>
            <person name="Chakraborty T."/>
        </authorList>
    </citation>
    <scope>NUCLEOTIDE SEQUENCE</scope>
    <source>
        <strain evidence="1">H89</strain>
    </source>
</reference>
<sequence length="249" mass="29853">MSHMSQIFFDTIDNDQYDFMTEWNTAVMDKWVAENIGLSRCKDEAELFETKWFDYRDMHPLMATCLFTEAYKRQYSNIMLTHGREHFETAPFTTGLKRLPYQELSTANKTSLWKARQFADRYCCSYDYFISTVLSAAARRLWDKLPRPQHLWQPELVEIFEEKLARRATTRLDDSLVSFKHMGDMQFNPIQESYFEWILERLRTIPRSKRIRAIFSAIWLMEIVPERLISAHFPEELEEARRFIDPLSN</sequence>
<keyword evidence="1" id="KW-0614">Plasmid</keyword>
<dbReference type="AlphaFoldDB" id="A0AAI9ELM0"/>
<geneLocation type="plasmid" evidence="1">
    <name>pECOH89</name>
</geneLocation>
<organism evidence="1">
    <name type="scientific">Escherichia coli H89</name>
    <dbReference type="NCBI Taxonomy" id="1408253"/>
    <lineage>
        <taxon>Bacteria</taxon>
        <taxon>Pseudomonadati</taxon>
        <taxon>Pseudomonadota</taxon>
        <taxon>Gammaproteobacteria</taxon>
        <taxon>Enterobacterales</taxon>
        <taxon>Enterobacteriaceae</taxon>
        <taxon>Escherichia</taxon>
    </lineage>
</organism>